<dbReference type="RefSeq" id="WP_160785786.1">
    <property type="nucleotide sequence ID" value="NZ_CP086611.1"/>
</dbReference>
<evidence type="ECO:0000313" key="7">
    <source>
        <dbReference type="EMBL" id="MXO00389.1"/>
    </source>
</evidence>
<keyword evidence="1 5" id="KW-1277">Toxin-antitoxin system</keyword>
<evidence type="ECO:0000256" key="1">
    <source>
        <dbReference type="ARBA" id="ARBA00022649"/>
    </source>
</evidence>
<protein>
    <recommendedName>
        <fullName evidence="5">Ribonuclease VapC</fullName>
        <shortName evidence="5">RNase VapC</shortName>
        <ecNumber evidence="5">3.1.-.-</ecNumber>
    </recommendedName>
    <alternativeName>
        <fullName evidence="5">Toxin VapC</fullName>
    </alternativeName>
</protein>
<feature type="domain" description="PIN" evidence="6">
    <location>
        <begin position="1"/>
        <end position="127"/>
    </location>
</feature>
<dbReference type="InterPro" id="IPR029060">
    <property type="entry name" value="PIN-like_dom_sf"/>
</dbReference>
<accession>A0A6N8TBS3</accession>
<keyword evidence="4 5" id="KW-0378">Hydrolase</keyword>
<feature type="binding site" evidence="5">
    <location>
        <position position="4"/>
    </location>
    <ligand>
        <name>Mg(2+)</name>
        <dbReference type="ChEBI" id="CHEBI:18420"/>
    </ligand>
</feature>
<dbReference type="CDD" id="cd09871">
    <property type="entry name" value="PIN_MtVapC28-VapC30-like"/>
    <property type="match status" value="1"/>
</dbReference>
<dbReference type="GO" id="GO:0016787">
    <property type="term" value="F:hydrolase activity"/>
    <property type="evidence" value="ECO:0007669"/>
    <property type="project" value="UniProtKB-KW"/>
</dbReference>
<keyword evidence="2 5" id="KW-0540">Nuclease</keyword>
<dbReference type="Gene3D" id="3.40.50.1010">
    <property type="entry name" value="5'-nuclease"/>
    <property type="match status" value="1"/>
</dbReference>
<dbReference type="InterPro" id="IPR022907">
    <property type="entry name" value="VapC_family"/>
</dbReference>
<proteinExistence type="inferred from homology"/>
<evidence type="ECO:0000313" key="8">
    <source>
        <dbReference type="Proteomes" id="UP000440304"/>
    </source>
</evidence>
<keyword evidence="5" id="KW-0800">Toxin</keyword>
<comment type="caution">
    <text evidence="7">The sequence shown here is derived from an EMBL/GenBank/DDBJ whole genome shotgun (WGS) entry which is preliminary data.</text>
</comment>
<comment type="similarity">
    <text evidence="5">Belongs to the PINc/VapC protein family.</text>
</comment>
<evidence type="ECO:0000256" key="3">
    <source>
        <dbReference type="ARBA" id="ARBA00022723"/>
    </source>
</evidence>
<keyword evidence="5" id="KW-0460">Magnesium</keyword>
<dbReference type="HAMAP" id="MF_00265">
    <property type="entry name" value="VapC_Nob1"/>
    <property type="match status" value="1"/>
</dbReference>
<comment type="function">
    <text evidence="5">Toxic component of a toxin-antitoxin (TA) system. An RNase.</text>
</comment>
<evidence type="ECO:0000256" key="5">
    <source>
        <dbReference type="HAMAP-Rule" id="MF_00265"/>
    </source>
</evidence>
<gene>
    <name evidence="5" type="primary">vapC</name>
    <name evidence="7" type="ORF">GR156_08760</name>
</gene>
<dbReference type="GO" id="GO:0000287">
    <property type="term" value="F:magnesium ion binding"/>
    <property type="evidence" value="ECO:0007669"/>
    <property type="project" value="UniProtKB-UniRule"/>
</dbReference>
<dbReference type="SUPFAM" id="SSF88723">
    <property type="entry name" value="PIN domain-like"/>
    <property type="match status" value="1"/>
</dbReference>
<dbReference type="Pfam" id="PF01850">
    <property type="entry name" value="PIN"/>
    <property type="match status" value="1"/>
</dbReference>
<reference evidence="7 8" key="1">
    <citation type="submission" date="2019-12" db="EMBL/GenBank/DDBJ databases">
        <title>Shinella granuli gen. nov., sp. nov., and proposal of the reclassification of Zoogloea ramigera ATCC 19623 as Shinella zoogloeoides sp. nov.</title>
        <authorList>
            <person name="Gao J."/>
        </authorList>
    </citation>
    <scope>NUCLEOTIDE SEQUENCE [LARGE SCALE GENOMIC DNA]</scope>
    <source>
        <strain evidence="7 8">DSM 287</strain>
    </source>
</reference>
<sequence length="131" mass="14162">MFIDASAIVAMMADESDATILSARLMSAGTRVTSPMALWEASVAYSRIFGLEPQAALREVQAYIRPFDVTVAAIEPAMTAAAVDAYQRFGKGRHPAGLNFGDCFAYACARHFNMPLLYKGDDFAKTDIEAA</sequence>
<dbReference type="GO" id="GO:0004540">
    <property type="term" value="F:RNA nuclease activity"/>
    <property type="evidence" value="ECO:0007669"/>
    <property type="project" value="InterPro"/>
</dbReference>
<dbReference type="GO" id="GO:0090729">
    <property type="term" value="F:toxin activity"/>
    <property type="evidence" value="ECO:0007669"/>
    <property type="project" value="UniProtKB-KW"/>
</dbReference>
<name>A0A6N8TBS3_SHIZO</name>
<dbReference type="OrthoDB" id="32625at2"/>
<organism evidence="7 8">
    <name type="scientific">Shinella zoogloeoides</name>
    <name type="common">Crabtreella saccharophila</name>
    <dbReference type="NCBI Taxonomy" id="352475"/>
    <lineage>
        <taxon>Bacteria</taxon>
        <taxon>Pseudomonadati</taxon>
        <taxon>Pseudomonadota</taxon>
        <taxon>Alphaproteobacteria</taxon>
        <taxon>Hyphomicrobiales</taxon>
        <taxon>Rhizobiaceae</taxon>
        <taxon>Shinella</taxon>
    </lineage>
</organism>
<comment type="cofactor">
    <cofactor evidence="5">
        <name>Mg(2+)</name>
        <dbReference type="ChEBI" id="CHEBI:18420"/>
    </cofactor>
</comment>
<feature type="binding site" evidence="5">
    <location>
        <position position="102"/>
    </location>
    <ligand>
        <name>Mg(2+)</name>
        <dbReference type="ChEBI" id="CHEBI:18420"/>
    </ligand>
</feature>
<dbReference type="Proteomes" id="UP000440304">
    <property type="component" value="Unassembled WGS sequence"/>
</dbReference>
<evidence type="ECO:0000256" key="4">
    <source>
        <dbReference type="ARBA" id="ARBA00022801"/>
    </source>
</evidence>
<dbReference type="EC" id="3.1.-.-" evidence="5"/>
<evidence type="ECO:0000256" key="2">
    <source>
        <dbReference type="ARBA" id="ARBA00022722"/>
    </source>
</evidence>
<dbReference type="InterPro" id="IPR002716">
    <property type="entry name" value="PIN_dom"/>
</dbReference>
<evidence type="ECO:0000259" key="6">
    <source>
        <dbReference type="Pfam" id="PF01850"/>
    </source>
</evidence>
<dbReference type="EMBL" id="WUML01000005">
    <property type="protein sequence ID" value="MXO00389.1"/>
    <property type="molecule type" value="Genomic_DNA"/>
</dbReference>
<keyword evidence="3 5" id="KW-0479">Metal-binding</keyword>
<dbReference type="AlphaFoldDB" id="A0A6N8TBS3"/>